<dbReference type="Proteomes" id="UP000823674">
    <property type="component" value="Chromosome A09"/>
</dbReference>
<dbReference type="EMBL" id="JADBGQ010000008">
    <property type="protein sequence ID" value="KAG5383448.1"/>
    <property type="molecule type" value="Genomic_DNA"/>
</dbReference>
<feature type="compositionally biased region" description="Polar residues" evidence="2">
    <location>
        <begin position="419"/>
        <end position="430"/>
    </location>
</feature>
<comment type="similarity">
    <text evidence="1">Belongs to the PPR family. P subfamily.</text>
</comment>
<feature type="compositionally biased region" description="Polar residues" evidence="2">
    <location>
        <begin position="356"/>
        <end position="367"/>
    </location>
</feature>
<feature type="compositionally biased region" description="Basic residues" evidence="2">
    <location>
        <begin position="399"/>
        <end position="409"/>
    </location>
</feature>
<name>A0ABQ7LA49_BRACM</name>
<evidence type="ECO:0000256" key="1">
    <source>
        <dbReference type="ARBA" id="ARBA00007626"/>
    </source>
</evidence>
<evidence type="ECO:0000313" key="4">
    <source>
        <dbReference type="Proteomes" id="UP000823674"/>
    </source>
</evidence>
<reference evidence="3 4" key="1">
    <citation type="submission" date="2021-03" db="EMBL/GenBank/DDBJ databases">
        <authorList>
            <person name="King G.J."/>
            <person name="Bancroft I."/>
            <person name="Baten A."/>
            <person name="Bloomfield J."/>
            <person name="Borpatragohain P."/>
            <person name="He Z."/>
            <person name="Irish N."/>
            <person name="Irwin J."/>
            <person name="Liu K."/>
            <person name="Mauleon R.P."/>
            <person name="Moore J."/>
            <person name="Morris R."/>
            <person name="Ostergaard L."/>
            <person name="Wang B."/>
            <person name="Wells R."/>
        </authorList>
    </citation>
    <scope>NUCLEOTIDE SEQUENCE [LARGE SCALE GENOMIC DNA]</scope>
    <source>
        <strain evidence="3">R-o-18</strain>
        <tissue evidence="3">Leaf</tissue>
    </source>
</reference>
<feature type="compositionally biased region" description="Basic and acidic residues" evidence="2">
    <location>
        <begin position="774"/>
        <end position="783"/>
    </location>
</feature>
<organism evidence="3 4">
    <name type="scientific">Brassica rapa subsp. trilocularis</name>
    <dbReference type="NCBI Taxonomy" id="1813537"/>
    <lineage>
        <taxon>Eukaryota</taxon>
        <taxon>Viridiplantae</taxon>
        <taxon>Streptophyta</taxon>
        <taxon>Embryophyta</taxon>
        <taxon>Tracheophyta</taxon>
        <taxon>Spermatophyta</taxon>
        <taxon>Magnoliopsida</taxon>
        <taxon>eudicotyledons</taxon>
        <taxon>Gunneridae</taxon>
        <taxon>Pentapetalae</taxon>
        <taxon>rosids</taxon>
        <taxon>malvids</taxon>
        <taxon>Brassicales</taxon>
        <taxon>Brassicaceae</taxon>
        <taxon>Brassiceae</taxon>
        <taxon>Brassica</taxon>
    </lineage>
</organism>
<feature type="region of interest" description="Disordered" evidence="2">
    <location>
        <begin position="182"/>
        <end position="203"/>
    </location>
</feature>
<evidence type="ECO:0000256" key="2">
    <source>
        <dbReference type="SAM" id="MobiDB-lite"/>
    </source>
</evidence>
<sequence length="808" mass="89418">MIKSQIIQQYTRRILAHSKNGCLFRSFETLEDANQPTPSRIQTVTDQKASEWMGEQKVFDIFAEDYAARLYLVDHVLGLEEAEKFFKSIPAEATFEKMRELGFLMKPSPFNSMISLYGQLKNRDMVENLVRETQEKKYSGVEPTSLAAKPTKLAKLAGLKPVIRWALWRELVNMASRSRLSREEKGKDIAAPSSPARDANGSPLDEFELIHQDALRDTENMSLSQRLLVDDVHRQFREEEEELLKRSRRTATFVGQTLVGSGYVVSRLELPEVSTAFPLYYGFGRRSFLLNLFLYLLVAVDWESRLPCVLGPRKSRLSLFTRKQQRLLNKARDMEGVPDLSVLLKGKLQLLSRKSTSVAPSGSTNSEGARVSGDGGASKSGASDSINEGIDAEPSASSPKKKKKSKKAKDKSVDETLPGDSTSLDATSDGSKTKKKKKIDATEAEPAARPKKKTKKKSTEAEPRPSPAGTDPSAVAIEDSATPGTSSGKRKSAPTEAGDSGHEPAGSERSAPDSSARRGSRSEGSLVKRGRIEFPDRVEFSYNEKTPLILNPLRCAELTRQIRGGSRELPQLDDLYFRNEYIDAASARKRSDGSMNFLVEKYDSALKQTMIQLGSAEKLAHARLKAIERVRAEHKKVNDKAAREKEILRVKFEELEGKLKSDRAAKKELASEKTRLEQLMSHPPTEHVEVLEKDALEECPEKENLDQIPEKDVLETGDTLVREEGNENAGTKDPVLVSDSSSEGQDGEEEEGDRAEETSPSPPNEVETVEEVEKENVPTRVEDSIAPSSEAPVDPPASRSEGGQDSAA</sequence>
<feature type="region of interest" description="Disordered" evidence="2">
    <location>
        <begin position="354"/>
        <end position="528"/>
    </location>
</feature>
<feature type="region of interest" description="Disordered" evidence="2">
    <location>
        <begin position="662"/>
        <end position="808"/>
    </location>
</feature>
<proteinExistence type="inferred from homology"/>
<feature type="compositionally biased region" description="Acidic residues" evidence="2">
    <location>
        <begin position="745"/>
        <end position="754"/>
    </location>
</feature>
<feature type="compositionally biased region" description="Basic and acidic residues" evidence="2">
    <location>
        <begin position="662"/>
        <end position="676"/>
    </location>
</feature>
<feature type="compositionally biased region" description="Basic and acidic residues" evidence="2">
    <location>
        <begin position="684"/>
        <end position="725"/>
    </location>
</feature>
<dbReference type="PANTHER" id="PTHR45717">
    <property type="entry name" value="OS12G0527900 PROTEIN"/>
    <property type="match status" value="1"/>
</dbReference>
<gene>
    <name evidence="3" type="primary">A09p035640.1_BraROA</name>
    <name evidence="3" type="ORF">IGI04_034918</name>
</gene>
<comment type="caution">
    <text evidence="3">The sequence shown here is derived from an EMBL/GenBank/DDBJ whole genome shotgun (WGS) entry which is preliminary data.</text>
</comment>
<evidence type="ECO:0000313" key="3">
    <source>
        <dbReference type="EMBL" id="KAG5383448.1"/>
    </source>
</evidence>
<dbReference type="PANTHER" id="PTHR45717:SF18">
    <property type="entry name" value="PENTACOTRIPEPTIDE-REPEAT REGION OF PRORP DOMAIN-CONTAINING PROTEIN"/>
    <property type="match status" value="1"/>
</dbReference>
<protein>
    <submittedName>
        <fullName evidence="3">Uncharacterized protein</fullName>
    </submittedName>
</protein>
<accession>A0ABQ7LA49</accession>
<keyword evidence="4" id="KW-1185">Reference proteome</keyword>